<reference evidence="1" key="1">
    <citation type="submission" date="2021-01" db="EMBL/GenBank/DDBJ databases">
        <authorList>
            <person name="Corre E."/>
            <person name="Pelletier E."/>
            <person name="Niang G."/>
            <person name="Scheremetjew M."/>
            <person name="Finn R."/>
            <person name="Kale V."/>
            <person name="Holt S."/>
            <person name="Cochrane G."/>
            <person name="Meng A."/>
            <person name="Brown T."/>
            <person name="Cohen L."/>
        </authorList>
    </citation>
    <scope>NUCLEOTIDE SEQUENCE</scope>
    <source>
        <strain evidence="1">CCMP1452</strain>
    </source>
</reference>
<evidence type="ECO:0000313" key="1">
    <source>
        <dbReference type="EMBL" id="CAD9671738.1"/>
    </source>
</evidence>
<name>A0A7S2RI15_9STRA</name>
<evidence type="ECO:0008006" key="2">
    <source>
        <dbReference type="Google" id="ProtNLM"/>
    </source>
</evidence>
<dbReference type="SUPFAM" id="SSF51197">
    <property type="entry name" value="Clavaminate synthase-like"/>
    <property type="match status" value="1"/>
</dbReference>
<sequence>MTSRHRKKIMKSYDTHKYDLHDAVVKMLNRADSNMVGTWEKQQQRSPPDKEELLLQEFRVAVPSLNRSAFGGQCENAQRYLSDHIASDTEFLSAFDTFVRGVVLPWLKDKLIECQMVGNSTDECKFYYQRPPTLRLQPGPSRAYVKAHADSDYGHQDGELNFWIPLVNLEQAGKTYLHVESEPNKGDYHPIVSTYGDVVSFHGSFCRHFVPANASNNTRISLDFRIGLDKYFDTKWQMIGTTADHARCEVTY</sequence>
<dbReference type="AlphaFoldDB" id="A0A7S2RI15"/>
<proteinExistence type="predicted"/>
<protein>
    <recommendedName>
        <fullName evidence="2">Fe2OG dioxygenase domain-containing protein</fullName>
    </recommendedName>
</protein>
<organism evidence="1">
    <name type="scientific">Eucampia antarctica</name>
    <dbReference type="NCBI Taxonomy" id="49252"/>
    <lineage>
        <taxon>Eukaryota</taxon>
        <taxon>Sar</taxon>
        <taxon>Stramenopiles</taxon>
        <taxon>Ochrophyta</taxon>
        <taxon>Bacillariophyta</taxon>
        <taxon>Mediophyceae</taxon>
        <taxon>Biddulphiophycidae</taxon>
        <taxon>Hemiaulales</taxon>
        <taxon>Hemiaulaceae</taxon>
        <taxon>Eucampia</taxon>
    </lineage>
</organism>
<gene>
    <name evidence="1" type="ORF">EANT1437_LOCUS7131</name>
</gene>
<accession>A0A7S2RI15</accession>
<dbReference type="EMBL" id="HBHI01013927">
    <property type="protein sequence ID" value="CAD9671738.1"/>
    <property type="molecule type" value="Transcribed_RNA"/>
</dbReference>